<dbReference type="InterPro" id="IPR008928">
    <property type="entry name" value="6-hairpin_glycosidase_sf"/>
</dbReference>
<reference evidence="4" key="1">
    <citation type="journal article" date="2021" name="PeerJ">
        <title>Extensive microbial diversity within the chicken gut microbiome revealed by metagenomics and culture.</title>
        <authorList>
            <person name="Gilroy R."/>
            <person name="Ravi A."/>
            <person name="Getino M."/>
            <person name="Pursley I."/>
            <person name="Horton D.L."/>
            <person name="Alikhan N.F."/>
            <person name="Baker D."/>
            <person name="Gharbi K."/>
            <person name="Hall N."/>
            <person name="Watson M."/>
            <person name="Adriaenssens E.M."/>
            <person name="Foster-Nyarko E."/>
            <person name="Jarju S."/>
            <person name="Secka A."/>
            <person name="Antonio M."/>
            <person name="Oren A."/>
            <person name="Chaudhuri R.R."/>
            <person name="La Ragione R."/>
            <person name="Hildebrand F."/>
            <person name="Pallen M.J."/>
        </authorList>
    </citation>
    <scope>NUCLEOTIDE SEQUENCE</scope>
    <source>
        <strain evidence="4">ChiHecec3B27-8219</strain>
    </source>
</reference>
<keyword evidence="4" id="KW-0378">Hydrolase</keyword>
<protein>
    <submittedName>
        <fullName evidence="4">Glycoside hydrolase family 95 protein</fullName>
    </submittedName>
</protein>
<dbReference type="InterPro" id="IPR049053">
    <property type="entry name" value="AFCA-like_C"/>
</dbReference>
<dbReference type="Pfam" id="PF21307">
    <property type="entry name" value="Glyco_hydro_95_C"/>
    <property type="match status" value="1"/>
</dbReference>
<evidence type="ECO:0000259" key="1">
    <source>
        <dbReference type="Pfam" id="PF14498"/>
    </source>
</evidence>
<dbReference type="Pfam" id="PF22124">
    <property type="entry name" value="Glyco_hydro_95_cat"/>
    <property type="match status" value="1"/>
</dbReference>
<dbReference type="PANTHER" id="PTHR31084">
    <property type="entry name" value="ALPHA-L-FUCOSIDASE 2"/>
    <property type="match status" value="1"/>
</dbReference>
<dbReference type="GO" id="GO:0005975">
    <property type="term" value="P:carbohydrate metabolic process"/>
    <property type="evidence" value="ECO:0007669"/>
    <property type="project" value="InterPro"/>
</dbReference>
<dbReference type="PANTHER" id="PTHR31084:SF0">
    <property type="entry name" value="ALPHA-L-FUCOSIDASE 2"/>
    <property type="match status" value="1"/>
</dbReference>
<sequence>MGCGLLLCVSLPLHAKEKANNLRLWYSEPARQWTDALPIGNSCLGAMVYGGTKRAELQLNEETFWAGGPHDNNNPNARYVLPIVRKLIFDGKYGESQRLIDANFFSGKHGMTYLTLGSLFADFQTSGEPSQYERELDIKRAMATTTFHQGDLVYERTAFASMADSVIVWKVKVNQKGKLNFTLSYDVPLPHEVKTANGLMNVTIQGREMEGVKAKLKAVTRVGVKTDGKVESQGGKLQITGATEALVFISAATNFVNYHDVSGNAEEKAARLLSRAMEKSYAQLAKAHETAYGKQFDRVSLSLGAETPAAQKETHLRIRDFKDGDDPTLPILLFQYGRYLLISSSQPGGQPANLQGIWNNSLYAPWDSKYTININAEMNYWPAEVTNLSETHQPLFSLIRDLSQTGAKTAREMYDCQGWVAHHNTDLWRIAGCVDFAAAGMWPSGGAWLAQHLWQHYLYTGDKTFLRDNYPALKGTALFLLDFLVEHPKYHQWVVTPSLSPEHGPVTAGCTMDNQLAFDALANTLRAARVVGDTETFQDSLRQMIQKLPPMRVGKYGQLQEWMEDVDDPRDQHRHISHLYGLYPSNQISPFRSPELFRAAKVTLTQRGDEATGWSMGWKINFWARMLDGDHALNLISNMLRLLPSDREQREHPDGRMYPNLFDAHPPFQIDGNFGATAGIAEMLLQSHDGAVHLLPALPGQWAKGEVKGLRARGGFEVDMKWSGAKLASATVRSTIGGTLRLRSYVPLKGKGLRPAKGDCPNDLLRSADIMEPVLSPERKTDIEANIPKVYEYDIETKAGRVYRFQAR</sequence>
<feature type="domain" description="Glycosyl hydrolase family 95 catalytic" evidence="3">
    <location>
        <begin position="280"/>
        <end position="684"/>
    </location>
</feature>
<dbReference type="PIRSF" id="PIRSF007663">
    <property type="entry name" value="UCP007663"/>
    <property type="match status" value="1"/>
</dbReference>
<feature type="domain" description="Alpha fucosidase A-like C-terminal" evidence="2">
    <location>
        <begin position="686"/>
        <end position="746"/>
    </location>
</feature>
<dbReference type="GO" id="GO:0004560">
    <property type="term" value="F:alpha-L-fucosidase activity"/>
    <property type="evidence" value="ECO:0007669"/>
    <property type="project" value="InterPro"/>
</dbReference>
<organism evidence="4 5">
    <name type="scientific">Candidatus Prevotella avicola</name>
    <dbReference type="NCBI Taxonomy" id="2838738"/>
    <lineage>
        <taxon>Bacteria</taxon>
        <taxon>Pseudomonadati</taxon>
        <taxon>Bacteroidota</taxon>
        <taxon>Bacteroidia</taxon>
        <taxon>Bacteroidales</taxon>
        <taxon>Prevotellaceae</taxon>
        <taxon>Prevotella</taxon>
    </lineage>
</organism>
<dbReference type="InterPro" id="IPR012341">
    <property type="entry name" value="6hp_glycosidase-like_sf"/>
</dbReference>
<dbReference type="SUPFAM" id="SSF48208">
    <property type="entry name" value="Six-hairpin glycosidases"/>
    <property type="match status" value="1"/>
</dbReference>
<dbReference type="Pfam" id="PF14498">
    <property type="entry name" value="Glyco_hyd_65N_2"/>
    <property type="match status" value="1"/>
</dbReference>
<gene>
    <name evidence="4" type="ORF">H9966_05635</name>
</gene>
<accession>A0A9D2JXB2</accession>
<evidence type="ECO:0000259" key="3">
    <source>
        <dbReference type="Pfam" id="PF22124"/>
    </source>
</evidence>
<dbReference type="InterPro" id="IPR054363">
    <property type="entry name" value="GH95_cat"/>
</dbReference>
<dbReference type="EMBL" id="DXBE01000043">
    <property type="protein sequence ID" value="HIZ69354.1"/>
    <property type="molecule type" value="Genomic_DNA"/>
</dbReference>
<proteinExistence type="predicted"/>
<dbReference type="InterPro" id="IPR027414">
    <property type="entry name" value="GH95_N_dom"/>
</dbReference>
<evidence type="ECO:0000313" key="5">
    <source>
        <dbReference type="Proteomes" id="UP000824055"/>
    </source>
</evidence>
<feature type="domain" description="Glycosyl hydrolase family 95 N-terminal" evidence="1">
    <location>
        <begin position="24"/>
        <end position="257"/>
    </location>
</feature>
<dbReference type="Gene3D" id="1.50.10.10">
    <property type="match status" value="1"/>
</dbReference>
<evidence type="ECO:0000313" key="4">
    <source>
        <dbReference type="EMBL" id="HIZ69354.1"/>
    </source>
</evidence>
<dbReference type="Proteomes" id="UP000824055">
    <property type="component" value="Unassembled WGS sequence"/>
</dbReference>
<dbReference type="AlphaFoldDB" id="A0A9D2JXB2"/>
<evidence type="ECO:0000259" key="2">
    <source>
        <dbReference type="Pfam" id="PF21307"/>
    </source>
</evidence>
<name>A0A9D2JXB2_9BACT</name>
<comment type="caution">
    <text evidence="4">The sequence shown here is derived from an EMBL/GenBank/DDBJ whole genome shotgun (WGS) entry which is preliminary data.</text>
</comment>
<dbReference type="InterPro" id="IPR016518">
    <property type="entry name" value="Alpha-L-fucosidase"/>
</dbReference>
<reference evidence="4" key="2">
    <citation type="submission" date="2021-04" db="EMBL/GenBank/DDBJ databases">
        <authorList>
            <person name="Gilroy R."/>
        </authorList>
    </citation>
    <scope>NUCLEOTIDE SEQUENCE</scope>
    <source>
        <strain evidence="4">ChiHecec3B27-8219</strain>
    </source>
</reference>